<evidence type="ECO:0000313" key="2">
    <source>
        <dbReference type="Proteomes" id="UP000234275"/>
    </source>
</evidence>
<reference evidence="1 2" key="1">
    <citation type="submission" date="2016-12" db="EMBL/GenBank/DDBJ databases">
        <title>The genomes of Aspergillus section Nigri reveals drivers in fungal speciation.</title>
        <authorList>
            <consortium name="DOE Joint Genome Institute"/>
            <person name="Vesth T.C."/>
            <person name="Nybo J."/>
            <person name="Theobald S."/>
            <person name="Brandl J."/>
            <person name="Frisvad J.C."/>
            <person name="Nielsen K.F."/>
            <person name="Lyhne E.K."/>
            <person name="Kogle M.E."/>
            <person name="Kuo A."/>
            <person name="Riley R."/>
            <person name="Clum A."/>
            <person name="Nolan M."/>
            <person name="Lipzen A."/>
            <person name="Salamov A."/>
            <person name="Henrissat B."/>
            <person name="Wiebenga A."/>
            <person name="De Vries R.P."/>
            <person name="Grigoriev I.V."/>
            <person name="Mortensen U.H."/>
            <person name="Andersen M.R."/>
            <person name="Baker S.E."/>
        </authorList>
    </citation>
    <scope>NUCLEOTIDE SEQUENCE [LARGE SCALE GENOMIC DNA]</scope>
    <source>
        <strain evidence="1 2">IBT 23096</strain>
    </source>
</reference>
<dbReference type="VEuPathDB" id="FungiDB:P170DRAFT_359145"/>
<dbReference type="AlphaFoldDB" id="A0A2I2G7A1"/>
<dbReference type="Proteomes" id="UP000234275">
    <property type="component" value="Unassembled WGS sequence"/>
</dbReference>
<gene>
    <name evidence="1" type="ORF">P170DRAFT_359145</name>
</gene>
<dbReference type="RefSeq" id="XP_024704071.1">
    <property type="nucleotide sequence ID" value="XM_024844335.1"/>
</dbReference>
<organism evidence="1 2">
    <name type="scientific">Aspergillus steynii IBT 23096</name>
    <dbReference type="NCBI Taxonomy" id="1392250"/>
    <lineage>
        <taxon>Eukaryota</taxon>
        <taxon>Fungi</taxon>
        <taxon>Dikarya</taxon>
        <taxon>Ascomycota</taxon>
        <taxon>Pezizomycotina</taxon>
        <taxon>Eurotiomycetes</taxon>
        <taxon>Eurotiomycetidae</taxon>
        <taxon>Eurotiales</taxon>
        <taxon>Aspergillaceae</taxon>
        <taxon>Aspergillus</taxon>
        <taxon>Aspergillus subgen. Circumdati</taxon>
    </lineage>
</organism>
<protein>
    <submittedName>
        <fullName evidence="1">Uncharacterized protein</fullName>
    </submittedName>
</protein>
<dbReference type="OrthoDB" id="4206979at2759"/>
<accession>A0A2I2G7A1</accession>
<evidence type="ECO:0000313" key="1">
    <source>
        <dbReference type="EMBL" id="PLB48769.1"/>
    </source>
</evidence>
<dbReference type="GeneID" id="36552035"/>
<sequence length="127" mass="14722">MEQQPRHSLYSIPEEITPQDHQILRNGGTSSSIEHLPSRLRQAKSPFQSKKRQIENLTYEVGYLKAELAWHSESRRALLLLQEQMYGVFHRMEDALIQANVRLQEAEHRYLSFWGLEACAGGGEEMI</sequence>
<dbReference type="EMBL" id="MSFO01000004">
    <property type="protein sequence ID" value="PLB48769.1"/>
    <property type="molecule type" value="Genomic_DNA"/>
</dbReference>
<comment type="caution">
    <text evidence="1">The sequence shown here is derived from an EMBL/GenBank/DDBJ whole genome shotgun (WGS) entry which is preliminary data.</text>
</comment>
<name>A0A2I2G7A1_9EURO</name>
<proteinExistence type="predicted"/>
<keyword evidence="2" id="KW-1185">Reference proteome</keyword>